<protein>
    <submittedName>
        <fullName evidence="1">Uncharacterized protein</fullName>
    </submittedName>
</protein>
<accession>A0A2C5WEX8</accession>
<dbReference type="Proteomes" id="UP000222460">
    <property type="component" value="Unassembled WGS sequence"/>
</dbReference>
<evidence type="ECO:0000313" key="1">
    <source>
        <dbReference type="EMBL" id="PHH43020.1"/>
    </source>
</evidence>
<name>A0A2C5WEX8_PSEPU</name>
<evidence type="ECO:0000313" key="2">
    <source>
        <dbReference type="Proteomes" id="UP000222460"/>
    </source>
</evidence>
<organism evidence="1 2">
    <name type="scientific">Pseudomonas putida</name>
    <name type="common">Arthrobacter siderocapsulatus</name>
    <dbReference type="NCBI Taxonomy" id="303"/>
    <lineage>
        <taxon>Bacteria</taxon>
        <taxon>Pseudomonadati</taxon>
        <taxon>Pseudomonadota</taxon>
        <taxon>Gammaproteobacteria</taxon>
        <taxon>Pseudomonadales</taxon>
        <taxon>Pseudomonadaceae</taxon>
        <taxon>Pseudomonas</taxon>
    </lineage>
</organism>
<dbReference type="EMBL" id="PDKZ01000002">
    <property type="protein sequence ID" value="PHH43020.1"/>
    <property type="molecule type" value="Genomic_DNA"/>
</dbReference>
<dbReference type="AlphaFoldDB" id="A0A2C5WEX8"/>
<sequence length="114" mass="13045">MIFDEEIKRELLGSKEALFSGEENSALLRIMQEKFPEVNVAFILDWVPEQAEDIYWVLIDVGRVAIIEVPRSAKTMPGGPLVEVRSIESYNDKKLSKRARRKLKVALDLICLEV</sequence>
<reference evidence="2" key="1">
    <citation type="submission" date="2017-10" db="EMBL/GenBank/DDBJ databases">
        <title>FDA dAtabase for Regulatory Grade micrObial Sequences (FDA-ARGOS): Supporting development and validation of Infectious Disease Dx tests.</title>
        <authorList>
            <person name="Goldberg B."/>
            <person name="Campos J."/>
            <person name="Tallon L."/>
            <person name="Sadzewicz L."/>
            <person name="Ott S."/>
            <person name="Zhao X."/>
            <person name="Nagaraj S."/>
            <person name="Vavikolanu K."/>
            <person name="Aluvathingal J."/>
            <person name="Nadendla S."/>
            <person name="Geyer C."/>
            <person name="Sichtig H."/>
        </authorList>
    </citation>
    <scope>NUCLEOTIDE SEQUENCE [LARGE SCALE GENOMIC DNA]</scope>
    <source>
        <strain evidence="2">FDAARGOS_376</strain>
    </source>
</reference>
<comment type="caution">
    <text evidence="1">The sequence shown here is derived from an EMBL/GenBank/DDBJ whole genome shotgun (WGS) entry which is preliminary data.</text>
</comment>
<gene>
    <name evidence="1" type="ORF">CRX57_23330</name>
</gene>
<dbReference type="RefSeq" id="WP_098967734.1">
    <property type="nucleotide sequence ID" value="NZ_PDKZ01000002.1"/>
</dbReference>
<proteinExistence type="predicted"/>